<dbReference type="Gene3D" id="2.60.40.150">
    <property type="entry name" value="C2 domain"/>
    <property type="match status" value="1"/>
</dbReference>
<dbReference type="AlphaFoldDB" id="R0H012"/>
<name>R0H012_9BRAS</name>
<evidence type="ECO:0000313" key="2">
    <source>
        <dbReference type="EMBL" id="EOA17920.1"/>
    </source>
</evidence>
<dbReference type="eggNOG" id="ENOG502QUNY">
    <property type="taxonomic scope" value="Eukaryota"/>
</dbReference>
<proteinExistence type="predicted"/>
<dbReference type="PROSITE" id="PS50004">
    <property type="entry name" value="C2"/>
    <property type="match status" value="1"/>
</dbReference>
<dbReference type="KEGG" id="crb:17879093"/>
<dbReference type="SUPFAM" id="SSF49562">
    <property type="entry name" value="C2 domain (Calcium/lipid-binding domain, CaLB)"/>
    <property type="match status" value="1"/>
</dbReference>
<gene>
    <name evidence="2" type="ORF">CARUB_v10006329mg</name>
</gene>
<dbReference type="SMART" id="SM00239">
    <property type="entry name" value="C2"/>
    <property type="match status" value="1"/>
</dbReference>
<evidence type="ECO:0000259" key="1">
    <source>
        <dbReference type="PROSITE" id="PS50004"/>
    </source>
</evidence>
<dbReference type="OrthoDB" id="270970at2759"/>
<dbReference type="InterPro" id="IPR044750">
    <property type="entry name" value="C2_SRC2/BAP"/>
</dbReference>
<dbReference type="PANTHER" id="PTHR32246:SF130">
    <property type="entry name" value="CALCIUM-DEPENDENT LIPID-BINDING (CALB DOMAIN) FAMILY PROTEIN"/>
    <property type="match status" value="1"/>
</dbReference>
<dbReference type="Pfam" id="PF00168">
    <property type="entry name" value="C2"/>
    <property type="match status" value="1"/>
</dbReference>
<dbReference type="GO" id="GO:0006952">
    <property type="term" value="P:defense response"/>
    <property type="evidence" value="ECO:0007669"/>
    <property type="project" value="InterPro"/>
</dbReference>
<dbReference type="InterPro" id="IPR035892">
    <property type="entry name" value="C2_domain_sf"/>
</dbReference>
<dbReference type="CDD" id="cd04051">
    <property type="entry name" value="C2_SRC2_like"/>
    <property type="match status" value="1"/>
</dbReference>
<reference evidence="3" key="1">
    <citation type="journal article" date="2013" name="Nat. Genet.">
        <title>The Capsella rubella genome and the genomic consequences of rapid mating system evolution.</title>
        <authorList>
            <person name="Slotte T."/>
            <person name="Hazzouri K.M."/>
            <person name="Agren J.A."/>
            <person name="Koenig D."/>
            <person name="Maumus F."/>
            <person name="Guo Y.L."/>
            <person name="Steige K."/>
            <person name="Platts A.E."/>
            <person name="Escobar J.S."/>
            <person name="Newman L.K."/>
            <person name="Wang W."/>
            <person name="Mandakova T."/>
            <person name="Vello E."/>
            <person name="Smith L.M."/>
            <person name="Henz S.R."/>
            <person name="Steffen J."/>
            <person name="Takuno S."/>
            <person name="Brandvain Y."/>
            <person name="Coop G."/>
            <person name="Andolfatto P."/>
            <person name="Hu T.T."/>
            <person name="Blanchette M."/>
            <person name="Clark R.M."/>
            <person name="Quesneville H."/>
            <person name="Nordborg M."/>
            <person name="Gaut B.S."/>
            <person name="Lysak M.A."/>
            <person name="Jenkins J."/>
            <person name="Grimwood J."/>
            <person name="Chapman J."/>
            <person name="Prochnik S."/>
            <person name="Shu S."/>
            <person name="Rokhsar D."/>
            <person name="Schmutz J."/>
            <person name="Weigel D."/>
            <person name="Wright S.I."/>
        </authorList>
    </citation>
    <scope>NUCLEOTIDE SEQUENCE [LARGE SCALE GENOMIC DNA]</scope>
    <source>
        <strain evidence="3">cv. Monte Gargano</strain>
    </source>
</reference>
<protein>
    <recommendedName>
        <fullName evidence="1">C2 domain-containing protein</fullName>
    </recommendedName>
</protein>
<organism evidence="2 3">
    <name type="scientific">Capsella rubella</name>
    <dbReference type="NCBI Taxonomy" id="81985"/>
    <lineage>
        <taxon>Eukaryota</taxon>
        <taxon>Viridiplantae</taxon>
        <taxon>Streptophyta</taxon>
        <taxon>Embryophyta</taxon>
        <taxon>Tracheophyta</taxon>
        <taxon>Spermatophyta</taxon>
        <taxon>Magnoliopsida</taxon>
        <taxon>eudicotyledons</taxon>
        <taxon>Gunneridae</taxon>
        <taxon>Pentapetalae</taxon>
        <taxon>rosids</taxon>
        <taxon>malvids</taxon>
        <taxon>Brassicales</taxon>
        <taxon>Brassicaceae</taxon>
        <taxon>Camelineae</taxon>
        <taxon>Capsella</taxon>
    </lineage>
</organism>
<sequence>MANLTLELKINSASNLVNVNLITKMDVYANITIHGENIRKNQKAKTNVDRSGGSNPIWNHPVKFYVDEKSASGGHLTLVIRLISRRILGNKEIGRVNVPLLELLNSINSDGNNQGMKLMTYQVRTSSGKRSGSLTFLYRFKPDSLAIFNQVVPVEPPVNAAIYPPLPQIARQPSAPLEMPIEFPKLPQPPYILKHPFVAKSSNDPLPISYGAVMTEEADQANNHALYAPPPPSSHQKYGPYGYALPSQGYGDASPPYQHRKEIGLGIGLGAGLLGGMMMGDIVSDVANCYDF</sequence>
<keyword evidence="3" id="KW-1185">Reference proteome</keyword>
<dbReference type="Proteomes" id="UP000029121">
    <property type="component" value="Unassembled WGS sequence"/>
</dbReference>
<evidence type="ECO:0000313" key="3">
    <source>
        <dbReference type="Proteomes" id="UP000029121"/>
    </source>
</evidence>
<dbReference type="InterPro" id="IPR000008">
    <property type="entry name" value="C2_dom"/>
</dbReference>
<dbReference type="EMBL" id="KB870811">
    <property type="protein sequence ID" value="EOA17920.1"/>
    <property type="molecule type" value="Genomic_DNA"/>
</dbReference>
<feature type="domain" description="C2" evidence="1">
    <location>
        <begin position="1"/>
        <end position="113"/>
    </location>
</feature>
<accession>R0H012</accession>
<dbReference type="PANTHER" id="PTHR32246">
    <property type="entry name" value="INGRESSION PROTEIN FIC1"/>
    <property type="match status" value="1"/>
</dbReference>